<feature type="transmembrane region" description="Helical" evidence="1">
    <location>
        <begin position="21"/>
        <end position="40"/>
    </location>
</feature>
<accession>A0A5B9EAM8</accession>
<keyword evidence="1" id="KW-0472">Membrane</keyword>
<evidence type="ECO:0000256" key="1">
    <source>
        <dbReference type="SAM" id="Phobius"/>
    </source>
</evidence>
<dbReference type="EMBL" id="CP042806">
    <property type="protein sequence ID" value="QEE28724.1"/>
    <property type="molecule type" value="Genomic_DNA"/>
</dbReference>
<evidence type="ECO:0000313" key="3">
    <source>
        <dbReference type="Proteomes" id="UP000321820"/>
    </source>
</evidence>
<sequence length="138" mass="14655">MAKTNLITSQSRSLFPRVVSSFVALGVSWLAAAAAFGISVKSPYGVLAALISGIPIFAIAWIVVGIPMVLAGHRVIQMPIWGLGLLGAVAGAIIFLAIDREEQLYRAENIGWPALASLSGAIGIVTYRLLIETKRPQR</sequence>
<feature type="transmembrane region" description="Helical" evidence="1">
    <location>
        <begin position="78"/>
        <end position="98"/>
    </location>
</feature>
<feature type="transmembrane region" description="Helical" evidence="1">
    <location>
        <begin position="46"/>
        <end position="71"/>
    </location>
</feature>
<reference evidence="2 3" key="1">
    <citation type="submission" date="2019-08" db="EMBL/GenBank/DDBJ databases">
        <title>Complete genome sequence of Terriglobus albidus strain ORNL.</title>
        <authorList>
            <person name="Podar M."/>
        </authorList>
    </citation>
    <scope>NUCLEOTIDE SEQUENCE [LARGE SCALE GENOMIC DNA]</scope>
    <source>
        <strain evidence="2 3">ORNL</strain>
    </source>
</reference>
<dbReference type="AlphaFoldDB" id="A0A5B9EAM8"/>
<keyword evidence="3" id="KW-1185">Reference proteome</keyword>
<organism evidence="2 3">
    <name type="scientific">Terriglobus albidus</name>
    <dbReference type="NCBI Taxonomy" id="1592106"/>
    <lineage>
        <taxon>Bacteria</taxon>
        <taxon>Pseudomonadati</taxon>
        <taxon>Acidobacteriota</taxon>
        <taxon>Terriglobia</taxon>
        <taxon>Terriglobales</taxon>
        <taxon>Acidobacteriaceae</taxon>
        <taxon>Terriglobus</taxon>
    </lineage>
</organism>
<dbReference type="RefSeq" id="WP_147647914.1">
    <property type="nucleotide sequence ID" value="NZ_CP042806.1"/>
</dbReference>
<evidence type="ECO:0000313" key="2">
    <source>
        <dbReference type="EMBL" id="QEE28724.1"/>
    </source>
</evidence>
<feature type="transmembrane region" description="Helical" evidence="1">
    <location>
        <begin position="110"/>
        <end position="130"/>
    </location>
</feature>
<name>A0A5B9EAM8_9BACT</name>
<proteinExistence type="predicted"/>
<gene>
    <name evidence="2" type="ORF">FTW19_12370</name>
</gene>
<dbReference type="KEGG" id="talb:FTW19_12370"/>
<keyword evidence="1" id="KW-1133">Transmembrane helix</keyword>
<dbReference type="Proteomes" id="UP000321820">
    <property type="component" value="Chromosome"/>
</dbReference>
<keyword evidence="1" id="KW-0812">Transmembrane</keyword>
<protein>
    <submittedName>
        <fullName evidence="2">Uncharacterized protein</fullName>
    </submittedName>
</protein>